<dbReference type="EMBL" id="JAINUF010000015">
    <property type="protein sequence ID" value="KAJ8340976.1"/>
    <property type="molecule type" value="Genomic_DNA"/>
</dbReference>
<comment type="subcellular location">
    <subcellularLocation>
        <location evidence="1">Membrane</location>
        <topology evidence="1">Multi-pass membrane protein</topology>
    </subcellularLocation>
</comment>
<feature type="region of interest" description="Disordered" evidence="7">
    <location>
        <begin position="189"/>
        <end position="250"/>
    </location>
</feature>
<accession>A0A9Q1ELC9</accession>
<dbReference type="InterPro" id="IPR027469">
    <property type="entry name" value="Cation_efflux_TMD_sf"/>
</dbReference>
<evidence type="ECO:0000256" key="5">
    <source>
        <dbReference type="ARBA" id="ARBA00022989"/>
    </source>
</evidence>
<evidence type="ECO:0000256" key="6">
    <source>
        <dbReference type="ARBA" id="ARBA00023136"/>
    </source>
</evidence>
<evidence type="ECO:0000256" key="2">
    <source>
        <dbReference type="ARBA" id="ARBA00008873"/>
    </source>
</evidence>
<gene>
    <name evidence="10" type="ORF">SKAU_G00332670</name>
</gene>
<evidence type="ECO:0000256" key="7">
    <source>
        <dbReference type="SAM" id="MobiDB-lite"/>
    </source>
</evidence>
<comment type="caution">
    <text evidence="10">The sequence shown here is derived from an EMBL/GenBank/DDBJ whole genome shotgun (WGS) entry which is preliminary data.</text>
</comment>
<keyword evidence="4" id="KW-0862">Zinc</keyword>
<evidence type="ECO:0000313" key="11">
    <source>
        <dbReference type="Proteomes" id="UP001152622"/>
    </source>
</evidence>
<dbReference type="GO" id="GO:0005385">
    <property type="term" value="F:zinc ion transmembrane transporter activity"/>
    <property type="evidence" value="ECO:0007669"/>
    <property type="project" value="TreeGrafter"/>
</dbReference>
<dbReference type="InterPro" id="IPR058533">
    <property type="entry name" value="Cation_efflux_TM"/>
</dbReference>
<dbReference type="OrthoDB" id="29444at2759"/>
<dbReference type="Pfam" id="PF01545">
    <property type="entry name" value="Cation_efflux"/>
    <property type="match status" value="1"/>
</dbReference>
<dbReference type="GO" id="GO:0016020">
    <property type="term" value="C:membrane"/>
    <property type="evidence" value="ECO:0007669"/>
    <property type="project" value="UniProtKB-SubCell"/>
</dbReference>
<feature type="transmembrane region" description="Helical" evidence="8">
    <location>
        <begin position="21"/>
        <end position="46"/>
    </location>
</feature>
<evidence type="ECO:0000259" key="9">
    <source>
        <dbReference type="Pfam" id="PF01545"/>
    </source>
</evidence>
<dbReference type="Proteomes" id="UP001152622">
    <property type="component" value="Chromosome 15"/>
</dbReference>
<evidence type="ECO:0000256" key="1">
    <source>
        <dbReference type="ARBA" id="ARBA00004141"/>
    </source>
</evidence>
<reference evidence="10" key="1">
    <citation type="journal article" date="2023" name="Science">
        <title>Genome structures resolve the early diversification of teleost fishes.</title>
        <authorList>
            <person name="Parey E."/>
            <person name="Louis A."/>
            <person name="Montfort J."/>
            <person name="Bouchez O."/>
            <person name="Roques C."/>
            <person name="Iampietro C."/>
            <person name="Lluch J."/>
            <person name="Castinel A."/>
            <person name="Donnadieu C."/>
            <person name="Desvignes T."/>
            <person name="Floi Bucao C."/>
            <person name="Jouanno E."/>
            <person name="Wen M."/>
            <person name="Mejri S."/>
            <person name="Dirks R."/>
            <person name="Jansen H."/>
            <person name="Henkel C."/>
            <person name="Chen W.J."/>
            <person name="Zahm M."/>
            <person name="Cabau C."/>
            <person name="Klopp C."/>
            <person name="Thompson A.W."/>
            <person name="Robinson-Rechavi M."/>
            <person name="Braasch I."/>
            <person name="Lecointre G."/>
            <person name="Bobe J."/>
            <person name="Postlethwait J.H."/>
            <person name="Berthelot C."/>
            <person name="Roest Crollius H."/>
            <person name="Guiguen Y."/>
        </authorList>
    </citation>
    <scope>NUCLEOTIDE SEQUENCE</scope>
    <source>
        <strain evidence="10">WJC10195</strain>
    </source>
</reference>
<keyword evidence="6 8" id="KW-0472">Membrane</keyword>
<dbReference type="PANTHER" id="PTHR45820">
    <property type="entry name" value="FI23527P1"/>
    <property type="match status" value="1"/>
</dbReference>
<evidence type="ECO:0000313" key="10">
    <source>
        <dbReference type="EMBL" id="KAJ8340976.1"/>
    </source>
</evidence>
<evidence type="ECO:0000256" key="8">
    <source>
        <dbReference type="SAM" id="Phobius"/>
    </source>
</evidence>
<dbReference type="PANTHER" id="PTHR45820:SF3">
    <property type="entry name" value="CALCIUM_MANGANESE ANTIPORTER SLC30A10"/>
    <property type="match status" value="1"/>
</dbReference>
<sequence>MSPPEKKHRRERVSPSIFEGFLLHILNDALGSVVVVVASALFYVWPLGPEQPCNWQCYVDPSLTLLMVAIIMSSAVPLLKETTSILLQMSPPRPATRHPLISGIQSVHEVHVWELSRGRNVASLHVKCADASAFALLSYRVRQVFHRADVHSVTIQPEFGAGGDGSHCSAPCLSSACQSKLCCARPAPPPPPLGLQRTPRGHARPRGGGKHPSRGGTGAPEGGADQNRGGKINGVIADRERRERGVPAETGARPALTTALRITATPPALPVHSSLFSSTVFAQQAQPSSASLFLFSTELRSGVTGPSLHLTGQRQLLRPVFITGSSISGALSLSNSSALCRPNPTDDPNMGWK</sequence>
<feature type="transmembrane region" description="Helical" evidence="8">
    <location>
        <begin position="58"/>
        <end position="79"/>
    </location>
</feature>
<protein>
    <recommendedName>
        <fullName evidence="9">Cation efflux protein transmembrane domain-containing protein</fullName>
    </recommendedName>
</protein>
<comment type="similarity">
    <text evidence="2">Belongs to the cation diffusion facilitator (CDF) transporter (TC 2.A.4) family. SLC30A subfamily.</text>
</comment>
<name>A0A9Q1ELC9_SYNKA</name>
<evidence type="ECO:0000256" key="3">
    <source>
        <dbReference type="ARBA" id="ARBA00022692"/>
    </source>
</evidence>
<feature type="compositionally biased region" description="Basic and acidic residues" evidence="7">
    <location>
        <begin position="237"/>
        <end position="246"/>
    </location>
</feature>
<evidence type="ECO:0000256" key="4">
    <source>
        <dbReference type="ARBA" id="ARBA00022833"/>
    </source>
</evidence>
<feature type="domain" description="Cation efflux protein transmembrane" evidence="9">
    <location>
        <begin position="12"/>
        <end position="87"/>
    </location>
</feature>
<dbReference type="Gene3D" id="1.20.1510.10">
    <property type="entry name" value="Cation efflux protein transmembrane domain"/>
    <property type="match status" value="1"/>
</dbReference>
<proteinExistence type="inferred from homology"/>
<dbReference type="SUPFAM" id="SSF161111">
    <property type="entry name" value="Cation efflux protein transmembrane domain-like"/>
    <property type="match status" value="1"/>
</dbReference>
<dbReference type="GO" id="GO:0006882">
    <property type="term" value="P:intracellular zinc ion homeostasis"/>
    <property type="evidence" value="ECO:0007669"/>
    <property type="project" value="TreeGrafter"/>
</dbReference>
<dbReference type="GO" id="GO:0006828">
    <property type="term" value="P:manganese ion transport"/>
    <property type="evidence" value="ECO:0007669"/>
    <property type="project" value="TreeGrafter"/>
</dbReference>
<keyword evidence="11" id="KW-1185">Reference proteome</keyword>
<keyword evidence="5 8" id="KW-1133">Transmembrane helix</keyword>
<dbReference type="AlphaFoldDB" id="A0A9Q1ELC9"/>
<keyword evidence="3 8" id="KW-0812">Transmembrane</keyword>
<organism evidence="10 11">
    <name type="scientific">Synaphobranchus kaupii</name>
    <name type="common">Kaup's arrowtooth eel</name>
    <dbReference type="NCBI Taxonomy" id="118154"/>
    <lineage>
        <taxon>Eukaryota</taxon>
        <taxon>Metazoa</taxon>
        <taxon>Chordata</taxon>
        <taxon>Craniata</taxon>
        <taxon>Vertebrata</taxon>
        <taxon>Euteleostomi</taxon>
        <taxon>Actinopterygii</taxon>
        <taxon>Neopterygii</taxon>
        <taxon>Teleostei</taxon>
        <taxon>Anguilliformes</taxon>
        <taxon>Synaphobranchidae</taxon>
        <taxon>Synaphobranchus</taxon>
    </lineage>
</organism>
<dbReference type="GO" id="GO:0010312">
    <property type="term" value="P:detoxification of zinc ion"/>
    <property type="evidence" value="ECO:0007669"/>
    <property type="project" value="TreeGrafter"/>
</dbReference>
<feature type="compositionally biased region" description="Basic residues" evidence="7">
    <location>
        <begin position="199"/>
        <end position="213"/>
    </location>
</feature>